<dbReference type="InterPro" id="IPR001471">
    <property type="entry name" value="AP2/ERF_dom"/>
</dbReference>
<dbReference type="AlphaFoldDB" id="A0A6S5JU04"/>
<evidence type="ECO:0000256" key="1">
    <source>
        <dbReference type="ARBA" id="ARBA00023015"/>
    </source>
</evidence>
<dbReference type="SUPFAM" id="SSF54171">
    <property type="entry name" value="DNA-binding domain"/>
    <property type="match status" value="1"/>
</dbReference>
<dbReference type="EMBL" id="AP022126">
    <property type="protein sequence ID" value="BBS32884.1"/>
    <property type="molecule type" value="Genomic_DNA"/>
</dbReference>
<dbReference type="PANTHER" id="PTHR31194">
    <property type="entry name" value="SHN SHINE , DNA BINDING / TRANSCRIPTION FACTOR"/>
    <property type="match status" value="1"/>
</dbReference>
<dbReference type="SUPFAM" id="SSF54060">
    <property type="entry name" value="His-Me finger endonucleases"/>
    <property type="match status" value="1"/>
</dbReference>
<gene>
    <name evidence="5" type="ORF">WP5S18C02_30900</name>
</gene>
<evidence type="ECO:0000256" key="2">
    <source>
        <dbReference type="ARBA" id="ARBA00023125"/>
    </source>
</evidence>
<dbReference type="CDD" id="cd00018">
    <property type="entry name" value="AP2"/>
    <property type="match status" value="1"/>
</dbReference>
<proteinExistence type="predicted"/>
<dbReference type="GO" id="GO:0003700">
    <property type="term" value="F:DNA-binding transcription factor activity"/>
    <property type="evidence" value="ECO:0007669"/>
    <property type="project" value="InterPro"/>
</dbReference>
<dbReference type="InterPro" id="IPR050913">
    <property type="entry name" value="AP2/ERF_ERF"/>
</dbReference>
<dbReference type="RefSeq" id="WP_126327800.1">
    <property type="nucleotide sequence ID" value="NZ_AP022126.1"/>
</dbReference>
<feature type="domain" description="AP2/ERF" evidence="4">
    <location>
        <begin position="113"/>
        <end position="169"/>
    </location>
</feature>
<keyword evidence="1" id="KW-0805">Transcription regulation</keyword>
<evidence type="ECO:0000259" key="4">
    <source>
        <dbReference type="PROSITE" id="PS51032"/>
    </source>
</evidence>
<dbReference type="Gene3D" id="3.90.75.20">
    <property type="match status" value="1"/>
</dbReference>
<evidence type="ECO:0000313" key="6">
    <source>
        <dbReference type="Proteomes" id="UP000515488"/>
    </source>
</evidence>
<name>A0A6S5JU04_ENTCL</name>
<dbReference type="InterPro" id="IPR016177">
    <property type="entry name" value="DNA-bd_dom_sf"/>
</dbReference>
<dbReference type="SMART" id="SM00380">
    <property type="entry name" value="AP2"/>
    <property type="match status" value="1"/>
</dbReference>
<dbReference type="PROSITE" id="PS51032">
    <property type="entry name" value="AP2_ERF"/>
    <property type="match status" value="1"/>
</dbReference>
<sequence length="172" mass="19619">MGGANQLPNREQLNEILNYDPTSGKFTWKVSRGKVRSGQPAGSVNSQGYILIKINGKNLRAHRIAFFLVYGEQPRVVDHIDGDILNNRIANLRAASLKENQQNRKSKRGSSSKFIGVRWKKQCSKWNAEITIRGRKKHIGYFDSEEEAAKAYDREALLLNKNFARLNFPMSR</sequence>
<dbReference type="Gene3D" id="3.30.730.10">
    <property type="entry name" value="AP2/ERF domain"/>
    <property type="match status" value="1"/>
</dbReference>
<dbReference type="PANTHER" id="PTHR31194:SF189">
    <property type="entry name" value="AP2_ERF DOMAIN-CONTAINING PROTEIN"/>
    <property type="match status" value="1"/>
</dbReference>
<dbReference type="InterPro" id="IPR044925">
    <property type="entry name" value="His-Me_finger_sf"/>
</dbReference>
<keyword evidence="2" id="KW-0238">DNA-binding</keyword>
<keyword evidence="3" id="KW-0804">Transcription</keyword>
<dbReference type="InterPro" id="IPR003615">
    <property type="entry name" value="HNH_nuc"/>
</dbReference>
<dbReference type="GO" id="GO:0003677">
    <property type="term" value="F:DNA binding"/>
    <property type="evidence" value="ECO:0007669"/>
    <property type="project" value="UniProtKB-KW"/>
</dbReference>
<dbReference type="InterPro" id="IPR036955">
    <property type="entry name" value="AP2/ERF_dom_sf"/>
</dbReference>
<evidence type="ECO:0000256" key="3">
    <source>
        <dbReference type="ARBA" id="ARBA00023163"/>
    </source>
</evidence>
<organism evidence="5 6">
    <name type="scientific">Enterobacter cloacae</name>
    <dbReference type="NCBI Taxonomy" id="550"/>
    <lineage>
        <taxon>Bacteria</taxon>
        <taxon>Pseudomonadati</taxon>
        <taxon>Pseudomonadota</taxon>
        <taxon>Gammaproteobacteria</taxon>
        <taxon>Enterobacterales</taxon>
        <taxon>Enterobacteriaceae</taxon>
        <taxon>Enterobacter</taxon>
        <taxon>Enterobacter cloacae complex</taxon>
    </lineage>
</organism>
<dbReference type="Proteomes" id="UP000515488">
    <property type="component" value="Chromosome"/>
</dbReference>
<accession>A0A6S5JU04</accession>
<evidence type="ECO:0000313" key="5">
    <source>
        <dbReference type="EMBL" id="BBS32884.1"/>
    </source>
</evidence>
<protein>
    <recommendedName>
        <fullName evidence="4">AP2/ERF domain-containing protein</fullName>
    </recommendedName>
</protein>
<dbReference type="Pfam" id="PF13392">
    <property type="entry name" value="HNH_3"/>
    <property type="match status" value="1"/>
</dbReference>
<reference evidence="5 6" key="1">
    <citation type="submission" date="2019-12" db="EMBL/GenBank/DDBJ databases">
        <title>complete genome sequences of Enterobacter cloacae str. WP5-S18-CRE-02 isolated from wastewater treatment plant effluent.</title>
        <authorList>
            <person name="Sekizuka T."/>
            <person name="Itokawa K."/>
            <person name="Yatsu K."/>
            <person name="Inamine Y."/>
            <person name="Kuroda M."/>
        </authorList>
    </citation>
    <scope>NUCLEOTIDE SEQUENCE [LARGE SCALE GENOMIC DNA]</scope>
    <source>
        <strain evidence="5 6">WP5-S18-CRE-02</strain>
    </source>
</reference>